<feature type="domain" description="DOP1-like TPR" evidence="2">
    <location>
        <begin position="1"/>
        <end position="167"/>
    </location>
</feature>
<name>A0A0B7BY24_9EUPU</name>
<dbReference type="GO" id="GO:0006895">
    <property type="term" value="P:Golgi to endosome transport"/>
    <property type="evidence" value="ECO:0007669"/>
    <property type="project" value="InterPro"/>
</dbReference>
<dbReference type="PANTHER" id="PTHR14042">
    <property type="entry name" value="DOPEY-RELATED"/>
    <property type="match status" value="1"/>
</dbReference>
<accession>A0A0B7BY24</accession>
<dbReference type="Pfam" id="PF24601">
    <property type="entry name" value="TPR_DOP1"/>
    <property type="match status" value="1"/>
</dbReference>
<evidence type="ECO:0000259" key="2">
    <source>
        <dbReference type="Pfam" id="PF24601"/>
    </source>
</evidence>
<dbReference type="EMBL" id="HACG01050966">
    <property type="protein sequence ID" value="CEK97837.1"/>
    <property type="molecule type" value="Transcribed_RNA"/>
</dbReference>
<sequence length="184" mass="20749">YRSNMFVEIVISLCLYFVRGYYPNLMMSKLTNEELLGNRMVHILGIEILTLMVSELLSIMKESGKNFVSYISDLLSRCKLQKSLLHCLLASVYNQGRNAPAINNNNNSSKTAAVKLTEMIIDFNENSLDPSVNDTFQMKLLQLMLVMIMLEDQIYLAQGLPDTSSSSGERAHLTSSLLNVHYNA</sequence>
<protein>
    <recommendedName>
        <fullName evidence="2">DOP1-like TPR domain-containing protein</fullName>
    </recommendedName>
</protein>
<gene>
    <name evidence="3" type="primary">ORF217040</name>
</gene>
<dbReference type="GO" id="GO:0005829">
    <property type="term" value="C:cytosol"/>
    <property type="evidence" value="ECO:0007669"/>
    <property type="project" value="GOC"/>
</dbReference>
<feature type="non-terminal residue" evidence="3">
    <location>
        <position position="184"/>
    </location>
</feature>
<feature type="transmembrane region" description="Helical" evidence="1">
    <location>
        <begin position="42"/>
        <end position="60"/>
    </location>
</feature>
<proteinExistence type="predicted"/>
<dbReference type="InterPro" id="IPR056459">
    <property type="entry name" value="TPR_DOP1"/>
</dbReference>
<keyword evidence="1" id="KW-0472">Membrane</keyword>
<dbReference type="AlphaFoldDB" id="A0A0B7BY24"/>
<feature type="transmembrane region" description="Helical" evidence="1">
    <location>
        <begin position="5"/>
        <end position="22"/>
    </location>
</feature>
<keyword evidence="1" id="KW-1133">Transmembrane helix</keyword>
<feature type="non-terminal residue" evidence="3">
    <location>
        <position position="1"/>
    </location>
</feature>
<dbReference type="InterPro" id="IPR040314">
    <property type="entry name" value="DOP1"/>
</dbReference>
<organism evidence="3">
    <name type="scientific">Arion vulgaris</name>
    <dbReference type="NCBI Taxonomy" id="1028688"/>
    <lineage>
        <taxon>Eukaryota</taxon>
        <taxon>Metazoa</taxon>
        <taxon>Spiralia</taxon>
        <taxon>Lophotrochozoa</taxon>
        <taxon>Mollusca</taxon>
        <taxon>Gastropoda</taxon>
        <taxon>Heterobranchia</taxon>
        <taxon>Euthyneura</taxon>
        <taxon>Panpulmonata</taxon>
        <taxon>Eupulmonata</taxon>
        <taxon>Stylommatophora</taxon>
        <taxon>Helicina</taxon>
        <taxon>Arionoidea</taxon>
        <taxon>Arionidae</taxon>
        <taxon>Arion</taxon>
    </lineage>
</organism>
<keyword evidence="1" id="KW-0812">Transmembrane</keyword>
<dbReference type="GO" id="GO:0005768">
    <property type="term" value="C:endosome"/>
    <property type="evidence" value="ECO:0007669"/>
    <property type="project" value="TreeGrafter"/>
</dbReference>
<evidence type="ECO:0000313" key="3">
    <source>
        <dbReference type="EMBL" id="CEK97837.1"/>
    </source>
</evidence>
<dbReference type="PANTHER" id="PTHR14042:SF24">
    <property type="entry name" value="PROTEIN DOPEY-1 HOMOLOG"/>
    <property type="match status" value="1"/>
</dbReference>
<evidence type="ECO:0000256" key="1">
    <source>
        <dbReference type="SAM" id="Phobius"/>
    </source>
</evidence>
<dbReference type="GO" id="GO:0005802">
    <property type="term" value="C:trans-Golgi network"/>
    <property type="evidence" value="ECO:0007669"/>
    <property type="project" value="TreeGrafter"/>
</dbReference>
<reference evidence="3" key="1">
    <citation type="submission" date="2014-12" db="EMBL/GenBank/DDBJ databases">
        <title>Insight into the proteome of Arion vulgaris.</title>
        <authorList>
            <person name="Aradska J."/>
            <person name="Bulat T."/>
            <person name="Smidak R."/>
            <person name="Sarate P."/>
            <person name="Gangsoo J."/>
            <person name="Sialana F."/>
            <person name="Bilban M."/>
            <person name="Lubec G."/>
        </authorList>
    </citation>
    <scope>NUCLEOTIDE SEQUENCE</scope>
    <source>
        <tissue evidence="3">Skin</tissue>
    </source>
</reference>